<dbReference type="Pfam" id="PF13167">
    <property type="entry name" value="GTP-bdg_N"/>
    <property type="match status" value="1"/>
</dbReference>
<dbReference type="RefSeq" id="WP_188172625.1">
    <property type="nucleotide sequence ID" value="NZ_JACVVD010000001.1"/>
</dbReference>
<evidence type="ECO:0000256" key="8">
    <source>
        <dbReference type="PIRSR" id="PIRSR006809-2"/>
    </source>
</evidence>
<comment type="subunit">
    <text evidence="6">Monomer. Associates with the 50S ribosomal subunit.</text>
</comment>
<evidence type="ECO:0000259" key="10">
    <source>
        <dbReference type="PROSITE" id="PS51705"/>
    </source>
</evidence>
<dbReference type="Gene3D" id="3.40.50.300">
    <property type="entry name" value="P-loop containing nucleotide triphosphate hydrolases"/>
    <property type="match status" value="1"/>
</dbReference>
<dbReference type="PRINTS" id="PR00326">
    <property type="entry name" value="GTP1OBG"/>
</dbReference>
<dbReference type="GO" id="GO:0005737">
    <property type="term" value="C:cytoplasm"/>
    <property type="evidence" value="ECO:0007669"/>
    <property type="project" value="UniProtKB-SubCell"/>
</dbReference>
<dbReference type="Pfam" id="PF16360">
    <property type="entry name" value="GTP-bdg_M"/>
    <property type="match status" value="1"/>
</dbReference>
<evidence type="ECO:0000256" key="6">
    <source>
        <dbReference type="HAMAP-Rule" id="MF_00900"/>
    </source>
</evidence>
<organism evidence="11 12">
    <name type="scientific">Paenibacillus sedimenti</name>
    <dbReference type="NCBI Taxonomy" id="2770274"/>
    <lineage>
        <taxon>Bacteria</taxon>
        <taxon>Bacillati</taxon>
        <taxon>Bacillota</taxon>
        <taxon>Bacilli</taxon>
        <taxon>Bacillales</taxon>
        <taxon>Paenibacillaceae</taxon>
        <taxon>Paenibacillus</taxon>
    </lineage>
</organism>
<keyword evidence="1 6" id="KW-0963">Cytoplasm</keyword>
<keyword evidence="3 6" id="KW-0547">Nucleotide-binding</keyword>
<dbReference type="GO" id="GO:0043022">
    <property type="term" value="F:ribosome binding"/>
    <property type="evidence" value="ECO:0007669"/>
    <property type="project" value="TreeGrafter"/>
</dbReference>
<dbReference type="GO" id="GO:0046872">
    <property type="term" value="F:metal ion binding"/>
    <property type="evidence" value="ECO:0007669"/>
    <property type="project" value="UniProtKB-KW"/>
</dbReference>
<dbReference type="InterPro" id="IPR030394">
    <property type="entry name" value="G_HFLX_dom"/>
</dbReference>
<evidence type="ECO:0000313" key="12">
    <source>
        <dbReference type="Proteomes" id="UP000650466"/>
    </source>
</evidence>
<feature type="binding site" evidence="7">
    <location>
        <begin position="324"/>
        <end position="327"/>
    </location>
    <ligand>
        <name>GTP</name>
        <dbReference type="ChEBI" id="CHEBI:37565"/>
    </ligand>
</feature>
<comment type="similarity">
    <text evidence="6">Belongs to the TRAFAC class OBG-HflX-like GTPase superfamily. HflX GTPase family.</text>
</comment>
<dbReference type="InterPro" id="IPR006073">
    <property type="entry name" value="GTP-bd"/>
</dbReference>
<dbReference type="EMBL" id="JACVVD010000001">
    <property type="protein sequence ID" value="MBD0378815.1"/>
    <property type="molecule type" value="Genomic_DNA"/>
</dbReference>
<dbReference type="CDD" id="cd01878">
    <property type="entry name" value="HflX"/>
    <property type="match status" value="1"/>
</dbReference>
<feature type="binding site" evidence="8">
    <location>
        <position position="238"/>
    </location>
    <ligand>
        <name>Mg(2+)</name>
        <dbReference type="ChEBI" id="CHEBI:18420"/>
    </ligand>
</feature>
<feature type="binding site" evidence="7">
    <location>
        <begin position="204"/>
        <end position="211"/>
    </location>
    <ligand>
        <name>GTP</name>
        <dbReference type="ChEBI" id="CHEBI:37565"/>
    </ligand>
</feature>
<dbReference type="InterPro" id="IPR025121">
    <property type="entry name" value="GTPase_HflX_N"/>
</dbReference>
<feature type="binding site" evidence="8">
    <location>
        <position position="211"/>
    </location>
    <ligand>
        <name>Mg(2+)</name>
        <dbReference type="ChEBI" id="CHEBI:18420"/>
    </ligand>
</feature>
<dbReference type="InterPro" id="IPR027417">
    <property type="entry name" value="P-loop_NTPase"/>
</dbReference>
<dbReference type="NCBIfam" id="TIGR03156">
    <property type="entry name" value="GTP_HflX"/>
    <property type="match status" value="1"/>
</dbReference>
<keyword evidence="12" id="KW-1185">Reference proteome</keyword>
<evidence type="ECO:0000256" key="1">
    <source>
        <dbReference type="ARBA" id="ARBA00022490"/>
    </source>
</evidence>
<evidence type="ECO:0000256" key="5">
    <source>
        <dbReference type="ARBA" id="ARBA00023134"/>
    </source>
</evidence>
<reference evidence="11" key="1">
    <citation type="submission" date="2020-09" db="EMBL/GenBank/DDBJ databases">
        <title>Draft Genome Sequence of Paenibacillus sp. WST5.</title>
        <authorList>
            <person name="Bao Z."/>
        </authorList>
    </citation>
    <scope>NUCLEOTIDE SEQUENCE</scope>
    <source>
        <strain evidence="11">WST5</strain>
    </source>
</reference>
<dbReference type="FunFam" id="3.40.50.300:FF:001198">
    <property type="entry name" value="GTPase HflX"/>
    <property type="match status" value="1"/>
</dbReference>
<protein>
    <recommendedName>
        <fullName evidence="6">GTPase HflX</fullName>
    </recommendedName>
    <alternativeName>
        <fullName evidence="6">GTP-binding protein HflX</fullName>
    </alternativeName>
</protein>
<dbReference type="Pfam" id="PF01926">
    <property type="entry name" value="MMR_HSR1"/>
    <property type="match status" value="1"/>
</dbReference>
<dbReference type="Gene3D" id="3.40.50.11060">
    <property type="entry name" value="GTPase HflX, N-terminal domain"/>
    <property type="match status" value="1"/>
</dbReference>
<dbReference type="Proteomes" id="UP000650466">
    <property type="component" value="Unassembled WGS sequence"/>
</dbReference>
<evidence type="ECO:0000256" key="4">
    <source>
        <dbReference type="ARBA" id="ARBA00022842"/>
    </source>
</evidence>
<dbReference type="GO" id="GO:0005525">
    <property type="term" value="F:GTP binding"/>
    <property type="evidence" value="ECO:0007669"/>
    <property type="project" value="UniProtKB-UniRule"/>
</dbReference>
<dbReference type="PANTHER" id="PTHR10229:SF4">
    <property type="entry name" value="GTPASE HFLX"/>
    <property type="match status" value="1"/>
</dbReference>
<dbReference type="PROSITE" id="PS51705">
    <property type="entry name" value="G_HFLX"/>
    <property type="match status" value="1"/>
</dbReference>
<feature type="binding site" evidence="7">
    <location>
        <begin position="258"/>
        <end position="261"/>
    </location>
    <ligand>
        <name>GTP</name>
        <dbReference type="ChEBI" id="CHEBI:37565"/>
    </ligand>
</feature>
<keyword evidence="9" id="KW-0175">Coiled coil</keyword>
<gene>
    <name evidence="6 11" type="primary">hflX</name>
    <name evidence="11" type="ORF">ICC18_01590</name>
</gene>
<keyword evidence="4 8" id="KW-0460">Magnesium</keyword>
<dbReference type="InterPro" id="IPR042108">
    <property type="entry name" value="GTPase_HflX_N_sf"/>
</dbReference>
<dbReference type="HAMAP" id="MF_00900">
    <property type="entry name" value="GTPase_HflX"/>
    <property type="match status" value="1"/>
</dbReference>
<comment type="cofactor">
    <cofactor evidence="8">
        <name>Mg(2+)</name>
        <dbReference type="ChEBI" id="CHEBI:18420"/>
    </cofactor>
</comment>
<sequence length="421" mass="47599">MEQLKQQAIIVGVNLLNRPDFSYSMEELGNLAAACEIEVVGELTQKVSRINASHYLGTGKIQELSALIEEKDASVVICNDELSPSQIRNLEAALDRKVIDRTILILDIFADRAQTKEAQLQVEVAQLQYMLPRLVGLRESLGRQGGGSGLKNRGAGETKLELDRRKIEERITALQTELEKLVAQRQTQRKQRRKNEVPVVCLVGYTNAGKSSLMNAMIDSFNPRAVKQVLAKDMLFATLETSVRSIHLPDRKSFLLTDTVGFISQLPHHLVKAFRSTLEEVTEADLLIHVVDSSNPEYEQHIAVTVETLKELGADQIPTIFAYNKSDLTEHEYPQVQGDCVYLSAKHQSGMEELTRLISDRIFLNYMQCEIVIPYDQGRLVAYFNEHAHVQTTSYEESGTRLKMECRVTDFEQYRGDFIQL</sequence>
<dbReference type="SUPFAM" id="SSF52540">
    <property type="entry name" value="P-loop containing nucleoside triphosphate hydrolases"/>
    <property type="match status" value="1"/>
</dbReference>
<dbReference type="GO" id="GO:0003924">
    <property type="term" value="F:GTPase activity"/>
    <property type="evidence" value="ECO:0007669"/>
    <property type="project" value="UniProtKB-UniRule"/>
</dbReference>
<dbReference type="AlphaFoldDB" id="A0A926KML8"/>
<comment type="caution">
    <text evidence="11">The sequence shown here is derived from an EMBL/GenBank/DDBJ whole genome shotgun (WGS) entry which is preliminary data.</text>
</comment>
<dbReference type="FunFam" id="3.40.50.11060:FF:000001">
    <property type="entry name" value="GTPase HflX"/>
    <property type="match status" value="1"/>
</dbReference>
<dbReference type="Gene3D" id="6.10.250.2860">
    <property type="match status" value="1"/>
</dbReference>
<dbReference type="InterPro" id="IPR032305">
    <property type="entry name" value="GTP-bd_M"/>
</dbReference>
<evidence type="ECO:0000256" key="3">
    <source>
        <dbReference type="ARBA" id="ARBA00022741"/>
    </source>
</evidence>
<evidence type="ECO:0000256" key="9">
    <source>
        <dbReference type="SAM" id="Coils"/>
    </source>
</evidence>
<dbReference type="InterPro" id="IPR016496">
    <property type="entry name" value="GTPase_HflX"/>
</dbReference>
<evidence type="ECO:0000313" key="11">
    <source>
        <dbReference type="EMBL" id="MBD0378815.1"/>
    </source>
</evidence>
<proteinExistence type="inferred from homology"/>
<dbReference type="PANTHER" id="PTHR10229">
    <property type="entry name" value="GTP-BINDING PROTEIN HFLX"/>
    <property type="match status" value="1"/>
</dbReference>
<name>A0A926KML8_9BACL</name>
<comment type="subcellular location">
    <subcellularLocation>
        <location evidence="6">Cytoplasm</location>
    </subcellularLocation>
    <text evidence="6">May associate with membranes.</text>
</comment>
<evidence type="ECO:0000256" key="2">
    <source>
        <dbReference type="ARBA" id="ARBA00022723"/>
    </source>
</evidence>
<dbReference type="PIRSF" id="PIRSF006809">
    <property type="entry name" value="GTP-binding_hflX_prd"/>
    <property type="match status" value="1"/>
</dbReference>
<evidence type="ECO:0000256" key="7">
    <source>
        <dbReference type="PIRSR" id="PIRSR006809-1"/>
    </source>
</evidence>
<comment type="function">
    <text evidence="6">GTPase that associates with the 50S ribosomal subunit and may have a role during protein synthesis or ribosome biogenesis.</text>
</comment>
<keyword evidence="2 8" id="KW-0479">Metal-binding</keyword>
<accession>A0A926KML8</accession>
<keyword evidence="5 6" id="KW-0342">GTP-binding</keyword>
<feature type="domain" description="Hflx-type G" evidence="10">
    <location>
        <begin position="198"/>
        <end position="366"/>
    </location>
</feature>
<feature type="coiled-coil region" evidence="9">
    <location>
        <begin position="157"/>
        <end position="191"/>
    </location>
</feature>
<feature type="binding site" evidence="7">
    <location>
        <begin position="344"/>
        <end position="346"/>
    </location>
    <ligand>
        <name>GTP</name>
        <dbReference type="ChEBI" id="CHEBI:37565"/>
    </ligand>
</feature>